<dbReference type="PANTHER" id="PTHR48421">
    <property type="entry name" value="MYCBP-ASSOCIATED PROTEIN"/>
    <property type="match status" value="1"/>
</dbReference>
<keyword evidence="3" id="KW-1185">Reference proteome</keyword>
<evidence type="ECO:0000313" key="2">
    <source>
        <dbReference type="EMBL" id="GAX81792.1"/>
    </source>
</evidence>
<protein>
    <recommendedName>
        <fullName evidence="4">MYCBP-associated protein</fullName>
    </recommendedName>
</protein>
<evidence type="ECO:0000313" key="3">
    <source>
        <dbReference type="Proteomes" id="UP000232323"/>
    </source>
</evidence>
<dbReference type="PANTHER" id="PTHR48421:SF1">
    <property type="entry name" value="MYCBP-ASSOCIATED PROTEIN"/>
    <property type="match status" value="1"/>
</dbReference>
<proteinExistence type="predicted"/>
<dbReference type="EMBL" id="BEGY01000070">
    <property type="protein sequence ID" value="GAX81792.1"/>
    <property type="molecule type" value="Genomic_DNA"/>
</dbReference>
<organism evidence="2 3">
    <name type="scientific">Chlamydomonas eustigma</name>
    <dbReference type="NCBI Taxonomy" id="1157962"/>
    <lineage>
        <taxon>Eukaryota</taxon>
        <taxon>Viridiplantae</taxon>
        <taxon>Chlorophyta</taxon>
        <taxon>core chlorophytes</taxon>
        <taxon>Chlorophyceae</taxon>
        <taxon>CS clade</taxon>
        <taxon>Chlamydomonadales</taxon>
        <taxon>Chlamydomonadaceae</taxon>
        <taxon>Chlamydomonas</taxon>
    </lineage>
</organism>
<dbReference type="Pfam" id="PF14646">
    <property type="entry name" value="MYCBPAP"/>
    <property type="match status" value="1"/>
</dbReference>
<dbReference type="Proteomes" id="UP000232323">
    <property type="component" value="Unassembled WGS sequence"/>
</dbReference>
<dbReference type="STRING" id="1157962.A0A250XFU7"/>
<comment type="caution">
    <text evidence="2">The sequence shown here is derived from an EMBL/GenBank/DDBJ whole genome shotgun (WGS) entry which is preliminary data.</text>
</comment>
<feature type="region of interest" description="Disordered" evidence="1">
    <location>
        <begin position="614"/>
        <end position="633"/>
    </location>
</feature>
<dbReference type="AlphaFoldDB" id="A0A250XFU7"/>
<dbReference type="InterPro" id="IPR032707">
    <property type="entry name" value="MYCBPAP"/>
</dbReference>
<evidence type="ECO:0000256" key="1">
    <source>
        <dbReference type="SAM" id="MobiDB-lite"/>
    </source>
</evidence>
<dbReference type="Gene3D" id="2.60.40.10">
    <property type="entry name" value="Immunoglobulins"/>
    <property type="match status" value="1"/>
</dbReference>
<accession>A0A250XFU7</accession>
<dbReference type="InterPro" id="IPR013783">
    <property type="entry name" value="Ig-like_fold"/>
</dbReference>
<evidence type="ECO:0008006" key="4">
    <source>
        <dbReference type="Google" id="ProtNLM"/>
    </source>
</evidence>
<gene>
    <name evidence="2" type="ORF">CEUSTIGMA_g9220.t1</name>
</gene>
<sequence>MIQSFRQATVQPVNHLKGYQVLGDFQEFEQKLAEVTLPPPPPILDTVDNTDSSEFPHEIWEAASISPDRGAAIIKAYRSVRSAREQYKSQLMNIHTSRQAKLAAVATPVAASISSKFSNKNALPSLAKGVTGASGLGTFGKTLTEAIKDGSEPRKLARFEQAEKEWSENVLQLAQRTQRPDFEVTMQRGAEWRQQVEAIDALERAKPINDRMGGEDAWSMSLRDAWERVVPVGGMFSGLSAVIRENPADKPHDNLMRVGRPLDPPNMAPPTSTLFTNSLKQQLPSLSTKRSTSITSSVLPDAASVMLPVGNASSLSKLTGPGLTKGSGRSLTLRNRDWQHSDWLKSRTEQYARNIRKLYPHDPDLMALVLKGQALETQLEDLAYAPVTLSEVEQQLAGTDLVAYEAYMEVRRSIEEKCRAELAEQQVQERAAAAAAAAAGPQPGPHLRLSHTQLELSTSATAQPPTLLPTTDTSPTTTMASFTMTHVGTAAVYYTWVQQPVAHSTSAASICVGGLPPGSGFSLSKSSGILLPGATEEFKVVFRQTRPGSFSQQWTLSTTPLLLDWRPLTITARGVCMPEDGTGVERAALDEDMKQKEKMKKVQAALERVLRNIEPAPAPAQRPTPLSQEQEADNEAFDRMNADATPPLFYSPQSLEALKCVYADVVQQTLLAMQPPAEDLNAKKKGGKKDSRPPTAPQPSPLPEAWDCSVSNLRLLIQELGRISSSQEVALQSQPLTPSTGERGTTPLSLPLPDLPYAAAAEALLKRVEAAELGMRVPTDERVLLKHSMRQMLRGVSEALAVRLQAVHEDYDLRVQEQERLKEEAAAKAAAGGRAASGGMPPGAVDARWLAEKCRAAAKSLLKQSVFVNLEQEKAAGKESAGDALELQIQQVDIALAELFATSSSADPKDVEGMHWKRFELLRTWSRLGIPSRPPNIV</sequence>
<feature type="region of interest" description="Disordered" evidence="1">
    <location>
        <begin position="676"/>
        <end position="705"/>
    </location>
</feature>
<dbReference type="OrthoDB" id="568463at2759"/>
<reference evidence="2 3" key="1">
    <citation type="submission" date="2017-08" db="EMBL/GenBank/DDBJ databases">
        <title>Acidophilic green algal genome provides insights into adaptation to an acidic environment.</title>
        <authorList>
            <person name="Hirooka S."/>
            <person name="Hirose Y."/>
            <person name="Kanesaki Y."/>
            <person name="Higuchi S."/>
            <person name="Fujiwara T."/>
            <person name="Onuma R."/>
            <person name="Era A."/>
            <person name="Ohbayashi R."/>
            <person name="Uzuka A."/>
            <person name="Nozaki H."/>
            <person name="Yoshikawa H."/>
            <person name="Miyagishima S.Y."/>
        </authorList>
    </citation>
    <scope>NUCLEOTIDE SEQUENCE [LARGE SCALE GENOMIC DNA]</scope>
    <source>
        <strain evidence="2 3">NIES-2499</strain>
    </source>
</reference>
<name>A0A250XFU7_9CHLO</name>